<dbReference type="AlphaFoldDB" id="A0AAV7LUP8"/>
<keyword evidence="2" id="KW-1185">Reference proteome</keyword>
<gene>
    <name evidence="1" type="ORF">NDU88_000468</name>
</gene>
<evidence type="ECO:0000313" key="2">
    <source>
        <dbReference type="Proteomes" id="UP001066276"/>
    </source>
</evidence>
<comment type="caution">
    <text evidence="1">The sequence shown here is derived from an EMBL/GenBank/DDBJ whole genome shotgun (WGS) entry which is preliminary data.</text>
</comment>
<evidence type="ECO:0000313" key="1">
    <source>
        <dbReference type="EMBL" id="KAJ1095301.1"/>
    </source>
</evidence>
<reference evidence="1" key="1">
    <citation type="journal article" date="2022" name="bioRxiv">
        <title>Sequencing and chromosome-scale assembly of the giantPleurodeles waltlgenome.</title>
        <authorList>
            <person name="Brown T."/>
            <person name="Elewa A."/>
            <person name="Iarovenko S."/>
            <person name="Subramanian E."/>
            <person name="Araus A.J."/>
            <person name="Petzold A."/>
            <person name="Susuki M."/>
            <person name="Suzuki K.-i.T."/>
            <person name="Hayashi T."/>
            <person name="Toyoda A."/>
            <person name="Oliveira C."/>
            <person name="Osipova E."/>
            <person name="Leigh N.D."/>
            <person name="Simon A."/>
            <person name="Yun M.H."/>
        </authorList>
    </citation>
    <scope>NUCLEOTIDE SEQUENCE</scope>
    <source>
        <strain evidence="1">20211129_DDA</strain>
        <tissue evidence="1">Liver</tissue>
    </source>
</reference>
<name>A0AAV7LUP8_PLEWA</name>
<accession>A0AAV7LUP8</accession>
<organism evidence="1 2">
    <name type="scientific">Pleurodeles waltl</name>
    <name type="common">Iberian ribbed newt</name>
    <dbReference type="NCBI Taxonomy" id="8319"/>
    <lineage>
        <taxon>Eukaryota</taxon>
        <taxon>Metazoa</taxon>
        <taxon>Chordata</taxon>
        <taxon>Craniata</taxon>
        <taxon>Vertebrata</taxon>
        <taxon>Euteleostomi</taxon>
        <taxon>Amphibia</taxon>
        <taxon>Batrachia</taxon>
        <taxon>Caudata</taxon>
        <taxon>Salamandroidea</taxon>
        <taxon>Salamandridae</taxon>
        <taxon>Pleurodelinae</taxon>
        <taxon>Pleurodeles</taxon>
    </lineage>
</organism>
<dbReference type="EMBL" id="JANPWB010000014">
    <property type="protein sequence ID" value="KAJ1095301.1"/>
    <property type="molecule type" value="Genomic_DNA"/>
</dbReference>
<dbReference type="Proteomes" id="UP001066276">
    <property type="component" value="Chromosome 10"/>
</dbReference>
<protein>
    <submittedName>
        <fullName evidence="1">Uncharacterized protein</fullName>
    </submittedName>
</protein>
<proteinExistence type="predicted"/>
<sequence length="131" mass="14262">MGPQPPPAPHHRLTASPSQTSTLLSQSLAHITQPACSPRDTQLLARPRGRSHMLRDWREHVNSALLRLSFPRSDEGICFSQLRELRGIGSALRVGDMEKSALIPVSCPPPLERDRFVSPAVPASVGSAVML</sequence>